<keyword evidence="2" id="KW-0813">Transport</keyword>
<sequence length="153" mass="16539">MTALFSLKPNAVECLRADSKQAILEALADRFAASYGLNAVDVLERLEERENLGSTGFGRNVAIPHARIEGLQRPTVAMLRLEEPVDFGSSDGLPVDIVFGLLSPENSGVSHLHALAAISRMVRDEKMHEALCEAPNAEAIYALLTNVIDRDAA</sequence>
<comment type="caution">
    <text evidence="2">The sequence shown here is derived from an EMBL/GenBank/DDBJ whole genome shotgun (WGS) entry which is preliminary data.</text>
</comment>
<organism evidence="2 3">
    <name type="scientific">Altericroceibacterium spongiae</name>
    <dbReference type="NCBI Taxonomy" id="2320269"/>
    <lineage>
        <taxon>Bacteria</taxon>
        <taxon>Pseudomonadati</taxon>
        <taxon>Pseudomonadota</taxon>
        <taxon>Alphaproteobacteria</taxon>
        <taxon>Sphingomonadales</taxon>
        <taxon>Erythrobacteraceae</taxon>
        <taxon>Altericroceibacterium</taxon>
    </lineage>
</organism>
<gene>
    <name evidence="2" type="ORF">D6851_13565</name>
</gene>
<dbReference type="Proteomes" id="UP000284395">
    <property type="component" value="Unassembled WGS sequence"/>
</dbReference>
<dbReference type="RefSeq" id="WP_120325439.1">
    <property type="nucleotide sequence ID" value="NZ_RAPF01000007.1"/>
</dbReference>
<dbReference type="Gene3D" id="3.40.930.10">
    <property type="entry name" value="Mannitol-specific EII, Chain A"/>
    <property type="match status" value="1"/>
</dbReference>
<keyword evidence="3" id="KW-1185">Reference proteome</keyword>
<dbReference type="AlphaFoldDB" id="A0A420EED2"/>
<dbReference type="InterPro" id="IPR016152">
    <property type="entry name" value="PTrfase/Anion_transptr"/>
</dbReference>
<feature type="domain" description="PTS EIIA type-2" evidence="1">
    <location>
        <begin position="1"/>
        <end position="147"/>
    </location>
</feature>
<dbReference type="CDD" id="cd00211">
    <property type="entry name" value="PTS_IIA_fru"/>
    <property type="match status" value="1"/>
</dbReference>
<evidence type="ECO:0000313" key="2">
    <source>
        <dbReference type="EMBL" id="RKF19043.1"/>
    </source>
</evidence>
<evidence type="ECO:0000313" key="3">
    <source>
        <dbReference type="Proteomes" id="UP000284395"/>
    </source>
</evidence>
<accession>A0A420EED2</accession>
<proteinExistence type="predicted"/>
<dbReference type="GO" id="GO:0030295">
    <property type="term" value="F:protein kinase activator activity"/>
    <property type="evidence" value="ECO:0007669"/>
    <property type="project" value="TreeGrafter"/>
</dbReference>
<evidence type="ECO:0000259" key="1">
    <source>
        <dbReference type="PROSITE" id="PS51094"/>
    </source>
</evidence>
<reference evidence="2 3" key="1">
    <citation type="submission" date="2018-09" db="EMBL/GenBank/DDBJ databases">
        <title>Altererythrobacter spongiae sp. nov., isolated from a marine sponge.</title>
        <authorList>
            <person name="Zhuang L."/>
            <person name="Luo L."/>
        </authorList>
    </citation>
    <scope>NUCLEOTIDE SEQUENCE [LARGE SCALE GENOMIC DNA]</scope>
    <source>
        <strain evidence="2 3">HN-Y73</strain>
    </source>
</reference>
<dbReference type="PANTHER" id="PTHR47738:SF1">
    <property type="entry name" value="NITROGEN REGULATORY PROTEIN"/>
    <property type="match status" value="1"/>
</dbReference>
<dbReference type="PROSITE" id="PS00372">
    <property type="entry name" value="PTS_EIIA_TYPE_2_HIS"/>
    <property type="match status" value="1"/>
</dbReference>
<dbReference type="OrthoDB" id="95460at2"/>
<dbReference type="PROSITE" id="PS51094">
    <property type="entry name" value="PTS_EIIA_TYPE_2"/>
    <property type="match status" value="1"/>
</dbReference>
<keyword evidence="2" id="KW-0762">Sugar transport</keyword>
<name>A0A420EED2_9SPHN</name>
<dbReference type="Pfam" id="PF00359">
    <property type="entry name" value="PTS_EIIA_2"/>
    <property type="match status" value="1"/>
</dbReference>
<dbReference type="InterPro" id="IPR051541">
    <property type="entry name" value="PTS_SugarTrans_NitroReg"/>
</dbReference>
<dbReference type="PANTHER" id="PTHR47738">
    <property type="entry name" value="PTS SYSTEM FRUCTOSE-LIKE EIIA COMPONENT-RELATED"/>
    <property type="match status" value="1"/>
</dbReference>
<dbReference type="InterPro" id="IPR002178">
    <property type="entry name" value="PTS_EIIA_type-2_dom"/>
</dbReference>
<dbReference type="SUPFAM" id="SSF55804">
    <property type="entry name" value="Phoshotransferase/anion transport protein"/>
    <property type="match status" value="1"/>
</dbReference>
<protein>
    <submittedName>
        <fullName evidence="2">PTS sugar transporter subunit IIA</fullName>
    </submittedName>
</protein>
<dbReference type="EMBL" id="RAPF01000007">
    <property type="protein sequence ID" value="RKF19043.1"/>
    <property type="molecule type" value="Genomic_DNA"/>
</dbReference>